<keyword evidence="5" id="KW-1003">Cell membrane</keyword>
<dbReference type="InterPro" id="IPR002781">
    <property type="entry name" value="TM_pro_TauE-like"/>
</dbReference>
<dbReference type="Proteomes" id="UP001226867">
    <property type="component" value="Unassembled WGS sequence"/>
</dbReference>
<feature type="transmembrane region" description="Helical" evidence="5">
    <location>
        <begin position="12"/>
        <end position="38"/>
    </location>
</feature>
<feature type="transmembrane region" description="Helical" evidence="5">
    <location>
        <begin position="214"/>
        <end position="237"/>
    </location>
</feature>
<feature type="transmembrane region" description="Helical" evidence="5">
    <location>
        <begin position="112"/>
        <end position="129"/>
    </location>
</feature>
<evidence type="ECO:0000256" key="2">
    <source>
        <dbReference type="ARBA" id="ARBA00022692"/>
    </source>
</evidence>
<keyword evidence="7" id="KW-1185">Reference proteome</keyword>
<feature type="transmembrane region" description="Helical" evidence="5">
    <location>
        <begin position="88"/>
        <end position="107"/>
    </location>
</feature>
<dbReference type="EMBL" id="JAUSRO010000019">
    <property type="protein sequence ID" value="MDP9902537.1"/>
    <property type="molecule type" value="Genomic_DNA"/>
</dbReference>
<feature type="transmembrane region" description="Helical" evidence="5">
    <location>
        <begin position="149"/>
        <end position="170"/>
    </location>
</feature>
<reference evidence="6 7" key="1">
    <citation type="submission" date="2023-07" db="EMBL/GenBank/DDBJ databases">
        <title>Sorghum-associated microbial communities from plants grown in Nebraska, USA.</title>
        <authorList>
            <person name="Schachtman D."/>
        </authorList>
    </citation>
    <scope>NUCLEOTIDE SEQUENCE [LARGE SCALE GENOMIC DNA]</scope>
    <source>
        <strain evidence="6 7">DS1607</strain>
    </source>
</reference>
<feature type="transmembrane region" description="Helical" evidence="5">
    <location>
        <begin position="182"/>
        <end position="202"/>
    </location>
</feature>
<comment type="similarity">
    <text evidence="5">Belongs to the 4-toluene sulfonate uptake permease (TSUP) (TC 2.A.102) family.</text>
</comment>
<accession>A0ABT9SGJ6</accession>
<evidence type="ECO:0000313" key="6">
    <source>
        <dbReference type="EMBL" id="MDP9902537.1"/>
    </source>
</evidence>
<dbReference type="PANTHER" id="PTHR43483:SF3">
    <property type="entry name" value="MEMBRANE TRANSPORTER PROTEIN HI_0806-RELATED"/>
    <property type="match status" value="1"/>
</dbReference>
<dbReference type="Pfam" id="PF01925">
    <property type="entry name" value="TauE"/>
    <property type="match status" value="1"/>
</dbReference>
<evidence type="ECO:0000256" key="5">
    <source>
        <dbReference type="RuleBase" id="RU363041"/>
    </source>
</evidence>
<dbReference type="PANTHER" id="PTHR43483">
    <property type="entry name" value="MEMBRANE TRANSPORTER PROTEIN HI_0806-RELATED"/>
    <property type="match status" value="1"/>
</dbReference>
<gene>
    <name evidence="6" type="ORF">J2W36_004814</name>
</gene>
<name>A0ABT9SGJ6_9BURK</name>
<evidence type="ECO:0000313" key="7">
    <source>
        <dbReference type="Proteomes" id="UP001226867"/>
    </source>
</evidence>
<keyword evidence="3 5" id="KW-1133">Transmembrane helix</keyword>
<proteinExistence type="inferred from homology"/>
<keyword evidence="4 5" id="KW-0472">Membrane</keyword>
<feature type="transmembrane region" description="Helical" evidence="5">
    <location>
        <begin position="50"/>
        <end position="68"/>
    </location>
</feature>
<comment type="subcellular location">
    <subcellularLocation>
        <location evidence="5">Cell membrane</location>
        <topology evidence="5">Multi-pass membrane protein</topology>
    </subcellularLocation>
    <subcellularLocation>
        <location evidence="1">Membrane</location>
        <topology evidence="1">Multi-pass membrane protein</topology>
    </subcellularLocation>
</comment>
<sequence>MLLEPALIAELAVLGLCTGFLAGLLGIGGGMLMVPFITIIMGHRGVPADLAVKIAIATSMATIIFTSISSVRAHHRRGAVRWDIVRRLSPGIVLGSLVGSLGVFALLKGTALAILFALFVSFSATQMFLDRKPKPTRQMPGTAGQLGVGGLIGFVSGLVGAGGGFISVPFMTWCNVAIHNAVATSAALGFPIAVANVAGYVVSGQSVADLPAGSFGYIWLPALGVIALCSVFTAPWGARAAHSLPVKKLKRVFASILYLLAVYMLWKGLRG</sequence>
<protein>
    <recommendedName>
        <fullName evidence="5">Probable membrane transporter protein</fullName>
    </recommendedName>
</protein>
<dbReference type="RefSeq" id="WP_307692271.1">
    <property type="nucleotide sequence ID" value="NZ_JAUSRO010000019.1"/>
</dbReference>
<evidence type="ECO:0000256" key="3">
    <source>
        <dbReference type="ARBA" id="ARBA00022989"/>
    </source>
</evidence>
<evidence type="ECO:0000256" key="4">
    <source>
        <dbReference type="ARBA" id="ARBA00023136"/>
    </source>
</evidence>
<comment type="caution">
    <text evidence="6">The sequence shown here is derived from an EMBL/GenBank/DDBJ whole genome shotgun (WGS) entry which is preliminary data.</text>
</comment>
<keyword evidence="2 5" id="KW-0812">Transmembrane</keyword>
<evidence type="ECO:0000256" key="1">
    <source>
        <dbReference type="ARBA" id="ARBA00004141"/>
    </source>
</evidence>
<feature type="transmembrane region" description="Helical" evidence="5">
    <location>
        <begin position="249"/>
        <end position="266"/>
    </location>
</feature>
<organism evidence="6 7">
    <name type="scientific">Variovorax ginsengisoli</name>
    <dbReference type="NCBI Taxonomy" id="363844"/>
    <lineage>
        <taxon>Bacteria</taxon>
        <taxon>Pseudomonadati</taxon>
        <taxon>Pseudomonadota</taxon>
        <taxon>Betaproteobacteria</taxon>
        <taxon>Burkholderiales</taxon>
        <taxon>Comamonadaceae</taxon>
        <taxon>Variovorax</taxon>
    </lineage>
</organism>